<dbReference type="RefSeq" id="WP_256617848.1">
    <property type="nucleotide sequence ID" value="NZ_JANIBC010000001.1"/>
</dbReference>
<sequence length="137" mass="14745">MMILLLLAMLSAQTADEAPEIVSEALPSVEELGFEKLTGDFDGDGEEDEAAAHQTGSGVQMTLRLSSLEEPLVHDLGVDTLEGLSWAVVEVEAPFCAEEDPSLCPPKVDMIEITPRDGEPFLLAWDGEALETLFPDS</sequence>
<evidence type="ECO:0000313" key="3">
    <source>
        <dbReference type="Proteomes" id="UP001142610"/>
    </source>
</evidence>
<accession>A0A9X2L8D2</accession>
<evidence type="ECO:0000313" key="2">
    <source>
        <dbReference type="EMBL" id="MCQ8184042.1"/>
    </source>
</evidence>
<organism evidence="2 3">
    <name type="scientific">Parvularcula maris</name>
    <dbReference type="NCBI Taxonomy" id="2965077"/>
    <lineage>
        <taxon>Bacteria</taxon>
        <taxon>Pseudomonadati</taxon>
        <taxon>Pseudomonadota</taxon>
        <taxon>Alphaproteobacteria</taxon>
        <taxon>Parvularculales</taxon>
        <taxon>Parvularculaceae</taxon>
        <taxon>Parvularcula</taxon>
    </lineage>
</organism>
<dbReference type="Proteomes" id="UP001142610">
    <property type="component" value="Unassembled WGS sequence"/>
</dbReference>
<comment type="caution">
    <text evidence="2">The sequence shown here is derived from an EMBL/GenBank/DDBJ whole genome shotgun (WGS) entry which is preliminary data.</text>
</comment>
<feature type="region of interest" description="Disordered" evidence="1">
    <location>
        <begin position="37"/>
        <end position="57"/>
    </location>
</feature>
<keyword evidence="3" id="KW-1185">Reference proteome</keyword>
<name>A0A9X2L8D2_9PROT</name>
<evidence type="ECO:0000256" key="1">
    <source>
        <dbReference type="SAM" id="MobiDB-lite"/>
    </source>
</evidence>
<protein>
    <submittedName>
        <fullName evidence="2">Uncharacterized protein</fullName>
    </submittedName>
</protein>
<dbReference type="EMBL" id="JANIBC010000001">
    <property type="protein sequence ID" value="MCQ8184042.1"/>
    <property type="molecule type" value="Genomic_DNA"/>
</dbReference>
<dbReference type="AlphaFoldDB" id="A0A9X2L8D2"/>
<proteinExistence type="predicted"/>
<reference evidence="2" key="1">
    <citation type="submission" date="2022-07" db="EMBL/GenBank/DDBJ databases">
        <title>Parvularcula maris sp. nov., an algicidal bacterium isolated from seawater.</title>
        <authorList>
            <person name="Li F."/>
        </authorList>
    </citation>
    <scope>NUCLEOTIDE SEQUENCE</scope>
    <source>
        <strain evidence="2">BGMRC 0090</strain>
    </source>
</reference>
<gene>
    <name evidence="2" type="ORF">NOG11_01450</name>
</gene>